<reference evidence="3 4" key="1">
    <citation type="submission" date="2022-04" db="EMBL/GenBank/DDBJ databases">
        <title>Hymenobacter sp. isolated from the air.</title>
        <authorList>
            <person name="Won M."/>
            <person name="Lee C.-M."/>
            <person name="Woen H.-Y."/>
            <person name="Kwon S.-W."/>
        </authorList>
    </citation>
    <scope>NUCLEOTIDE SEQUENCE [LARGE SCALE GENOMIC DNA]</scope>
    <source>
        <strain evidence="4">5116 S-27</strain>
    </source>
</reference>
<keyword evidence="1" id="KW-0732">Signal</keyword>
<protein>
    <submittedName>
        <fullName evidence="3">Kazal-type serine protease inhibitor</fullName>
    </submittedName>
</protein>
<gene>
    <name evidence="3" type="ORF">MUN80_11040</name>
</gene>
<feature type="domain" description="Kazal-like" evidence="2">
    <location>
        <begin position="34"/>
        <end position="86"/>
    </location>
</feature>
<dbReference type="CDD" id="cd00104">
    <property type="entry name" value="KAZAL_FS"/>
    <property type="match status" value="1"/>
</dbReference>
<evidence type="ECO:0000313" key="3">
    <source>
        <dbReference type="EMBL" id="UOQ55270.1"/>
    </source>
</evidence>
<evidence type="ECO:0000313" key="4">
    <source>
        <dbReference type="Proteomes" id="UP000831785"/>
    </source>
</evidence>
<feature type="chain" id="PRO_5046486188" evidence="1">
    <location>
        <begin position="18"/>
        <end position="89"/>
    </location>
</feature>
<dbReference type="RefSeq" id="WP_244723704.1">
    <property type="nucleotide sequence ID" value="NZ_CP095049.1"/>
</dbReference>
<accession>A0ABY4FF11</accession>
<keyword evidence="3" id="KW-0722">Serine protease inhibitor</keyword>
<dbReference type="EMBL" id="CP095049">
    <property type="protein sequence ID" value="UOQ55270.1"/>
    <property type="molecule type" value="Genomic_DNA"/>
</dbReference>
<dbReference type="Gene3D" id="3.30.60.30">
    <property type="match status" value="1"/>
</dbReference>
<keyword evidence="4" id="KW-1185">Reference proteome</keyword>
<keyword evidence="3" id="KW-0646">Protease inhibitor</keyword>
<proteinExistence type="predicted"/>
<sequence length="89" mass="9551">MKRSLLLLSLVASLVSACQPTEVSPKMPEPTICLIGPDCVDSTKIKARPCTKEYEPLCGCNGKTYSNKCEAENAGVQLYTKGPCPTTNN</sequence>
<name>A0ABY4FF11_9BACT</name>
<dbReference type="InterPro" id="IPR036058">
    <property type="entry name" value="Kazal_dom_sf"/>
</dbReference>
<evidence type="ECO:0000259" key="2">
    <source>
        <dbReference type="PROSITE" id="PS51465"/>
    </source>
</evidence>
<dbReference type="SUPFAM" id="SSF100895">
    <property type="entry name" value="Kazal-type serine protease inhibitors"/>
    <property type="match status" value="1"/>
</dbReference>
<dbReference type="PROSITE" id="PS51465">
    <property type="entry name" value="KAZAL_2"/>
    <property type="match status" value="1"/>
</dbReference>
<dbReference type="InterPro" id="IPR002350">
    <property type="entry name" value="Kazal_dom"/>
</dbReference>
<evidence type="ECO:0000256" key="1">
    <source>
        <dbReference type="SAM" id="SignalP"/>
    </source>
</evidence>
<organism evidence="3 4">
    <name type="scientific">Hymenobacter cellulosivorans</name>
    <dbReference type="NCBI Taxonomy" id="2932249"/>
    <lineage>
        <taxon>Bacteria</taxon>
        <taxon>Pseudomonadati</taxon>
        <taxon>Bacteroidota</taxon>
        <taxon>Cytophagia</taxon>
        <taxon>Cytophagales</taxon>
        <taxon>Hymenobacteraceae</taxon>
        <taxon>Hymenobacter</taxon>
    </lineage>
</organism>
<dbReference type="Proteomes" id="UP000831785">
    <property type="component" value="Chromosome"/>
</dbReference>
<feature type="signal peptide" evidence="1">
    <location>
        <begin position="1"/>
        <end position="17"/>
    </location>
</feature>
<dbReference type="GO" id="GO:0004867">
    <property type="term" value="F:serine-type endopeptidase inhibitor activity"/>
    <property type="evidence" value="ECO:0007669"/>
    <property type="project" value="UniProtKB-KW"/>
</dbReference>
<dbReference type="SMART" id="SM00280">
    <property type="entry name" value="KAZAL"/>
    <property type="match status" value="1"/>
</dbReference>
<dbReference type="PROSITE" id="PS51257">
    <property type="entry name" value="PROKAR_LIPOPROTEIN"/>
    <property type="match status" value="1"/>
</dbReference>
<dbReference type="Pfam" id="PF00050">
    <property type="entry name" value="Kazal_1"/>
    <property type="match status" value="1"/>
</dbReference>